<dbReference type="OMA" id="CMPALSP"/>
<dbReference type="InterPro" id="IPR045257">
    <property type="entry name" value="E2/Pdx1"/>
</dbReference>
<dbReference type="GO" id="GO:0006086">
    <property type="term" value="P:pyruvate decarboxylation to acetyl-CoA"/>
    <property type="evidence" value="ECO:0007669"/>
    <property type="project" value="InterPro"/>
</dbReference>
<dbReference type="eggNOG" id="KOG0557">
    <property type="taxonomic scope" value="Eukaryota"/>
</dbReference>
<dbReference type="SUPFAM" id="SSF51230">
    <property type="entry name" value="Single hybrid motif"/>
    <property type="match status" value="1"/>
</dbReference>
<dbReference type="VEuPathDB" id="FungiDB:SOCG_04039"/>
<dbReference type="AlphaFoldDB" id="S9QX82"/>
<dbReference type="SUPFAM" id="SSF47005">
    <property type="entry name" value="Peripheral subunit-binding domain of 2-oxo acid dehydrogenase complex"/>
    <property type="match status" value="1"/>
</dbReference>
<comment type="similarity">
    <text evidence="1">Belongs to the 2-oxoacid dehydrogenase family.</text>
</comment>
<dbReference type="RefSeq" id="XP_013020335.1">
    <property type="nucleotide sequence ID" value="XM_013164881.1"/>
</dbReference>
<dbReference type="GeneID" id="25033003"/>
<protein>
    <submittedName>
        <fullName evidence="7">Pyruvate dehydrogenase X component</fullName>
    </submittedName>
</protein>
<keyword evidence="7" id="KW-0670">Pyruvate</keyword>
<evidence type="ECO:0000256" key="3">
    <source>
        <dbReference type="ARBA" id="ARBA00022946"/>
    </source>
</evidence>
<dbReference type="InterPro" id="IPR003016">
    <property type="entry name" value="2-oxoA_DH_lipoyl-BS"/>
</dbReference>
<dbReference type="PANTHER" id="PTHR23151:SF82">
    <property type="entry name" value="PYRUVATE DEHYDROGENASE COMPLEX PROTEIN X COMPONENT, MITOCHONDRIAL"/>
    <property type="match status" value="1"/>
</dbReference>
<dbReference type="InterPro" id="IPR004167">
    <property type="entry name" value="PSBD"/>
</dbReference>
<keyword evidence="3" id="KW-0809">Transit peptide</keyword>
<evidence type="ECO:0000313" key="7">
    <source>
        <dbReference type="EMBL" id="EPX70920.1"/>
    </source>
</evidence>
<feature type="compositionally biased region" description="Low complexity" evidence="4">
    <location>
        <begin position="135"/>
        <end position="156"/>
    </location>
</feature>
<dbReference type="PROSITE" id="PS00189">
    <property type="entry name" value="LIPOYL"/>
    <property type="match status" value="1"/>
</dbReference>
<evidence type="ECO:0000256" key="4">
    <source>
        <dbReference type="SAM" id="MobiDB-lite"/>
    </source>
</evidence>
<gene>
    <name evidence="7" type="ORF">SOCG_04039</name>
</gene>
<feature type="compositionally biased region" description="Polar residues" evidence="4">
    <location>
        <begin position="122"/>
        <end position="134"/>
    </location>
</feature>
<dbReference type="FunFam" id="2.40.50.100:FF:000010">
    <property type="entry name" value="Acetyltransferase component of pyruvate dehydrogenase complex"/>
    <property type="match status" value="1"/>
</dbReference>
<feature type="region of interest" description="Disordered" evidence="4">
    <location>
        <begin position="117"/>
        <end position="156"/>
    </location>
</feature>
<dbReference type="Pfam" id="PF00364">
    <property type="entry name" value="Biotin_lipoyl"/>
    <property type="match status" value="1"/>
</dbReference>
<dbReference type="EMBL" id="KE503208">
    <property type="protein sequence ID" value="EPX70920.1"/>
    <property type="molecule type" value="Genomic_DNA"/>
</dbReference>
<dbReference type="GO" id="GO:0045254">
    <property type="term" value="C:pyruvate dehydrogenase complex"/>
    <property type="evidence" value="ECO:0007669"/>
    <property type="project" value="InterPro"/>
</dbReference>
<dbReference type="InterPro" id="IPR000089">
    <property type="entry name" value="Biotin_lipoyl"/>
</dbReference>
<dbReference type="OrthoDB" id="202158at2759"/>
<dbReference type="Proteomes" id="UP000016088">
    <property type="component" value="Unassembled WGS sequence"/>
</dbReference>
<dbReference type="Gene3D" id="4.10.320.10">
    <property type="entry name" value="E3-binding domain"/>
    <property type="match status" value="1"/>
</dbReference>
<dbReference type="HOGENOM" id="CLU_035825_2_1_1"/>
<keyword evidence="8" id="KW-1185">Reference proteome</keyword>
<proteinExistence type="inferred from homology"/>
<reference evidence="7 8" key="1">
    <citation type="journal article" date="2011" name="Science">
        <title>Comparative functional genomics of the fission yeasts.</title>
        <authorList>
            <person name="Rhind N."/>
            <person name="Chen Z."/>
            <person name="Yassour M."/>
            <person name="Thompson D.A."/>
            <person name="Haas B.J."/>
            <person name="Habib N."/>
            <person name="Wapinski I."/>
            <person name="Roy S."/>
            <person name="Lin M.F."/>
            <person name="Heiman D.I."/>
            <person name="Young S.K."/>
            <person name="Furuya K."/>
            <person name="Guo Y."/>
            <person name="Pidoux A."/>
            <person name="Chen H.M."/>
            <person name="Robbertse B."/>
            <person name="Goldberg J.M."/>
            <person name="Aoki K."/>
            <person name="Bayne E.H."/>
            <person name="Berlin A.M."/>
            <person name="Desjardins C.A."/>
            <person name="Dobbs E."/>
            <person name="Dukaj L."/>
            <person name="Fan L."/>
            <person name="FitzGerald M.G."/>
            <person name="French C."/>
            <person name="Gujja S."/>
            <person name="Hansen K."/>
            <person name="Keifenheim D."/>
            <person name="Levin J.Z."/>
            <person name="Mosher R.A."/>
            <person name="Mueller C.A."/>
            <person name="Pfiffner J."/>
            <person name="Priest M."/>
            <person name="Russ C."/>
            <person name="Smialowska A."/>
            <person name="Swoboda P."/>
            <person name="Sykes S.M."/>
            <person name="Vaughn M."/>
            <person name="Vengrova S."/>
            <person name="Yoder R."/>
            <person name="Zeng Q."/>
            <person name="Allshire R."/>
            <person name="Baulcombe D."/>
            <person name="Birren B.W."/>
            <person name="Brown W."/>
            <person name="Ekwall K."/>
            <person name="Kellis M."/>
            <person name="Leatherwood J."/>
            <person name="Levin H."/>
            <person name="Margalit H."/>
            <person name="Martienssen R."/>
            <person name="Nieduszynski C.A."/>
            <person name="Spatafora J.W."/>
            <person name="Friedman N."/>
            <person name="Dalgaard J.Z."/>
            <person name="Baumann P."/>
            <person name="Niki H."/>
            <person name="Regev A."/>
            <person name="Nusbaum C."/>
        </authorList>
    </citation>
    <scope>NUCLEOTIDE SEQUENCE [LARGE SCALE GENOMIC DNA]</scope>
    <source>
        <strain evidence="8">yFS286</strain>
    </source>
</reference>
<accession>S9QX82</accession>
<keyword evidence="2" id="KW-0450">Lipoyl</keyword>
<dbReference type="InterPro" id="IPR036625">
    <property type="entry name" value="E3-bd_dom_sf"/>
</dbReference>
<dbReference type="InterPro" id="IPR011053">
    <property type="entry name" value="Single_hybrid_motif"/>
</dbReference>
<dbReference type="CDD" id="cd06849">
    <property type="entry name" value="lipoyl_domain"/>
    <property type="match status" value="1"/>
</dbReference>
<evidence type="ECO:0000313" key="8">
    <source>
        <dbReference type="Proteomes" id="UP000016088"/>
    </source>
</evidence>
<evidence type="ECO:0000259" key="5">
    <source>
        <dbReference type="PROSITE" id="PS50968"/>
    </source>
</evidence>
<feature type="domain" description="Lipoyl-binding" evidence="5">
    <location>
        <begin position="33"/>
        <end position="108"/>
    </location>
</feature>
<organism evidence="7 8">
    <name type="scientific">Schizosaccharomyces octosporus (strain yFS286)</name>
    <name type="common">Fission yeast</name>
    <name type="synonym">Octosporomyces octosporus</name>
    <dbReference type="NCBI Taxonomy" id="483514"/>
    <lineage>
        <taxon>Eukaryota</taxon>
        <taxon>Fungi</taxon>
        <taxon>Dikarya</taxon>
        <taxon>Ascomycota</taxon>
        <taxon>Taphrinomycotina</taxon>
        <taxon>Schizosaccharomycetes</taxon>
        <taxon>Schizosaccharomycetales</taxon>
        <taxon>Schizosaccharomycetaceae</taxon>
        <taxon>Schizosaccharomyces</taxon>
    </lineage>
</organism>
<evidence type="ECO:0000256" key="2">
    <source>
        <dbReference type="ARBA" id="ARBA00022823"/>
    </source>
</evidence>
<evidence type="ECO:0000256" key="1">
    <source>
        <dbReference type="ARBA" id="ARBA00007317"/>
    </source>
</evidence>
<name>S9QX82_SCHOY</name>
<dbReference type="Gene3D" id="2.40.50.100">
    <property type="match status" value="1"/>
</dbReference>
<dbReference type="GO" id="GO:0004742">
    <property type="term" value="F:dihydrolipoyllysine-residue acetyltransferase activity"/>
    <property type="evidence" value="ECO:0007669"/>
    <property type="project" value="TreeGrafter"/>
</dbReference>
<sequence length="426" mass="46614">MLRHCFFQLPKRQVLWQCSHGKYFHNTSFSNAINNFCMPALSPTMEEGNIAKWVLKEGDSFKAGDVILEVETDKATMDVEAQDDGILAKILVNSGTKIAVGKEIGIVAEEGDDLSKIKLPDVSSTPNEGSNLKQPSEPSSSQISIHSPSSSSSQNASLLPSVAHLLHLHKIQDPSVITATGPRGRLLKGDVLAFIGEINKDAPKSIQKAIRKFEKLDLSKIEAKPIIAEQKPVSSLEKPRSNIVETKFSLTSLIKISEVTKENSKESSKEIGNIVSSAISDTLASSEIPDLFQDPVENAYDALLGLPSSRIRNLSNAQFIPGEGPVDGVTDFLCKSSIILPAQLSNKLTLSFVRPNPPTPLEGKTTLDDVYDSLLGSVKEQKKRNRLHPKNEEIVLKLSYNTLLDNQRAVSFINRIKRNLETASLN</sequence>
<dbReference type="PROSITE" id="PS51826">
    <property type="entry name" value="PSBD"/>
    <property type="match status" value="1"/>
</dbReference>
<dbReference type="PANTHER" id="PTHR23151">
    <property type="entry name" value="DIHYDROLIPOAMIDE ACETYL/SUCCINYL-TRANSFERASE-RELATED"/>
    <property type="match status" value="1"/>
</dbReference>
<evidence type="ECO:0000259" key="6">
    <source>
        <dbReference type="PROSITE" id="PS51826"/>
    </source>
</evidence>
<dbReference type="PROSITE" id="PS50968">
    <property type="entry name" value="BIOTINYL_LIPOYL"/>
    <property type="match status" value="1"/>
</dbReference>
<feature type="domain" description="Peripheral subunit-binding (PSBD)" evidence="6">
    <location>
        <begin position="157"/>
        <end position="195"/>
    </location>
</feature>